<gene>
    <name evidence="2" type="ordered locus">Mchl_3032</name>
</gene>
<dbReference type="Proteomes" id="UP000002385">
    <property type="component" value="Chromosome"/>
</dbReference>
<evidence type="ECO:0000313" key="2">
    <source>
        <dbReference type="EMBL" id="ACK83870.1"/>
    </source>
</evidence>
<dbReference type="InterPro" id="IPR009081">
    <property type="entry name" value="PP-bd_ACP"/>
</dbReference>
<evidence type="ECO:0000259" key="1">
    <source>
        <dbReference type="Pfam" id="PF00550"/>
    </source>
</evidence>
<dbReference type="InterPro" id="IPR036736">
    <property type="entry name" value="ACP-like_sf"/>
</dbReference>
<dbReference type="Pfam" id="PF00550">
    <property type="entry name" value="PP-binding"/>
    <property type="match status" value="1"/>
</dbReference>
<evidence type="ECO:0000313" key="3">
    <source>
        <dbReference type="Proteomes" id="UP000002385"/>
    </source>
</evidence>
<dbReference type="AlphaFoldDB" id="B7KRD4"/>
<dbReference type="Gene3D" id="1.10.1200.10">
    <property type="entry name" value="ACP-like"/>
    <property type="match status" value="1"/>
</dbReference>
<dbReference type="HOGENOM" id="CLU_108696_20_7_5"/>
<reference evidence="2 3" key="2">
    <citation type="journal article" date="2012" name="J. Bacteriol.">
        <title>Complete genome sequences of six strains of the genus Methylobacterium.</title>
        <authorList>
            <person name="Marx C.J."/>
            <person name="Bringel F."/>
            <person name="Chistoserdova L."/>
            <person name="Moulin L."/>
            <person name="Farhan Ul Haque M."/>
            <person name="Fleischman D.E."/>
            <person name="Gruffaz C."/>
            <person name="Jourand P."/>
            <person name="Knief C."/>
            <person name="Lee M.C."/>
            <person name="Muller E.E."/>
            <person name="Nadalig T."/>
            <person name="Peyraud R."/>
            <person name="Roselli S."/>
            <person name="Russ L."/>
            <person name="Goodwin L.A."/>
            <person name="Ivanova N."/>
            <person name="Kyrpides N."/>
            <person name="Lajus A."/>
            <person name="Land M.L."/>
            <person name="Medigue C."/>
            <person name="Mikhailova N."/>
            <person name="Nolan M."/>
            <person name="Woyke T."/>
            <person name="Stolyar S."/>
            <person name="Vorholt J.A."/>
            <person name="Vuilleumier S."/>
        </authorList>
    </citation>
    <scope>NUCLEOTIDE SEQUENCE [LARGE SCALE GENOMIC DNA]</scope>
    <source>
        <strain evidence="3">CM4 / NCIMB 13688</strain>
    </source>
</reference>
<dbReference type="KEGG" id="mch:Mchl_3032"/>
<feature type="domain" description="Carrier" evidence="1">
    <location>
        <begin position="6"/>
        <end position="68"/>
    </location>
</feature>
<dbReference type="SUPFAM" id="SSF47336">
    <property type="entry name" value="ACP-like"/>
    <property type="match status" value="1"/>
</dbReference>
<name>B7KRD4_METC4</name>
<accession>B7KRD4</accession>
<reference evidence="3" key="1">
    <citation type="submission" date="2008-12" db="EMBL/GenBank/DDBJ databases">
        <title>Complete sequence of chromosome of Methylobacterium chloromethanicum CM4.</title>
        <authorList>
            <consortium name="US DOE Joint Genome Institute"/>
            <person name="Lucas S."/>
            <person name="Copeland A."/>
            <person name="Lapidus A."/>
            <person name="Glavina del Rio T."/>
            <person name="Dalin E."/>
            <person name="Tice H."/>
            <person name="Bruce D."/>
            <person name="Goodwin L."/>
            <person name="Pitluck S."/>
            <person name="Chertkov O."/>
            <person name="Brettin T."/>
            <person name="Detter J.C."/>
            <person name="Han C."/>
            <person name="Larimer F."/>
            <person name="Land M."/>
            <person name="Hauser L."/>
            <person name="Kyrpides N."/>
            <person name="Mikhailova N."/>
            <person name="Marx C."/>
            <person name="Richardson P."/>
        </authorList>
    </citation>
    <scope>NUCLEOTIDE SEQUENCE [LARGE SCALE GENOMIC DNA]</scope>
    <source>
        <strain evidence="3">CM4 / NCIMB 13688</strain>
    </source>
</reference>
<protein>
    <recommendedName>
        <fullName evidence="1">Carrier domain-containing protein</fullName>
    </recommendedName>
</protein>
<dbReference type="EMBL" id="CP001298">
    <property type="protein sequence ID" value="ACK83870.1"/>
    <property type="molecule type" value="Genomic_DNA"/>
</dbReference>
<organism evidence="2 3">
    <name type="scientific">Methylorubrum extorquens (strain CM4 / NCIMB 13688)</name>
    <name type="common">Methylobacterium extorquens</name>
    <dbReference type="NCBI Taxonomy" id="440085"/>
    <lineage>
        <taxon>Bacteria</taxon>
        <taxon>Pseudomonadati</taxon>
        <taxon>Pseudomonadota</taxon>
        <taxon>Alphaproteobacteria</taxon>
        <taxon>Hyphomicrobiales</taxon>
        <taxon>Methylobacteriaceae</taxon>
        <taxon>Methylorubrum</taxon>
    </lineage>
</organism>
<dbReference type="RefSeq" id="WP_015951262.1">
    <property type="nucleotide sequence ID" value="NC_011757.1"/>
</dbReference>
<sequence>MSGFYEELAEILEVEPDQVTADLRLESTSWDSLAVVSTIALIDEQYDKAVNATALAACETVGDIERLIAARSTESEA</sequence>
<proteinExistence type="predicted"/>